<dbReference type="GO" id="GO:0005829">
    <property type="term" value="C:cytosol"/>
    <property type="evidence" value="ECO:0007669"/>
    <property type="project" value="TreeGrafter"/>
</dbReference>
<dbReference type="InterPro" id="IPR011611">
    <property type="entry name" value="PfkB_dom"/>
</dbReference>
<dbReference type="EMBL" id="FNKH01000002">
    <property type="protein sequence ID" value="SDQ79919.1"/>
    <property type="molecule type" value="Genomic_DNA"/>
</dbReference>
<feature type="active site" description="Proton acceptor" evidence="12">
    <location>
        <position position="256"/>
    </location>
</feature>
<comment type="pathway">
    <text evidence="12">Carbohydrate metabolism; D-ribose degradation; D-ribose 5-phosphate from beta-D-ribopyranose: step 2/2.</text>
</comment>
<keyword evidence="6 12" id="KW-0547">Nucleotide-binding</keyword>
<comment type="caution">
    <text evidence="12">Lacks conserved residue(s) required for the propagation of feature annotation.</text>
</comment>
<keyword evidence="5 12" id="KW-0479">Metal-binding</keyword>
<keyword evidence="9 12" id="KW-0460">Magnesium</keyword>
<feature type="domain" description="Carbohydrate kinase PfkB" evidence="13">
    <location>
        <begin position="6"/>
        <end position="298"/>
    </location>
</feature>
<dbReference type="EC" id="2.7.1.15" evidence="2 12"/>
<dbReference type="UniPathway" id="UPA00916">
    <property type="reaction ID" value="UER00889"/>
</dbReference>
<dbReference type="Proteomes" id="UP000181917">
    <property type="component" value="Unassembled WGS sequence"/>
</dbReference>
<dbReference type="SUPFAM" id="SSF53613">
    <property type="entry name" value="Ribokinase-like"/>
    <property type="match status" value="1"/>
</dbReference>
<dbReference type="GO" id="GO:0046872">
    <property type="term" value="F:metal ion binding"/>
    <property type="evidence" value="ECO:0007669"/>
    <property type="project" value="UniProtKB-KW"/>
</dbReference>
<accession>A0A1H1DUI1</accession>
<keyword evidence="12" id="KW-0963">Cytoplasm</keyword>
<evidence type="ECO:0000256" key="1">
    <source>
        <dbReference type="ARBA" id="ARBA00005380"/>
    </source>
</evidence>
<comment type="subcellular location">
    <subcellularLocation>
        <location evidence="12">Cytoplasm</location>
    </subcellularLocation>
</comment>
<dbReference type="InterPro" id="IPR002173">
    <property type="entry name" value="Carboh/pur_kinase_PfkB_CS"/>
</dbReference>
<evidence type="ECO:0000256" key="5">
    <source>
        <dbReference type="ARBA" id="ARBA00022723"/>
    </source>
</evidence>
<keyword evidence="11 12" id="KW-0119">Carbohydrate metabolism</keyword>
<evidence type="ECO:0000313" key="15">
    <source>
        <dbReference type="Proteomes" id="UP000181917"/>
    </source>
</evidence>
<dbReference type="GO" id="GO:0019303">
    <property type="term" value="P:D-ribose catabolic process"/>
    <property type="evidence" value="ECO:0007669"/>
    <property type="project" value="UniProtKB-UniRule"/>
</dbReference>
<evidence type="ECO:0000313" key="14">
    <source>
        <dbReference type="EMBL" id="SDQ79919.1"/>
    </source>
</evidence>
<dbReference type="InterPro" id="IPR011877">
    <property type="entry name" value="Ribokinase"/>
</dbReference>
<dbReference type="PROSITE" id="PS00584">
    <property type="entry name" value="PFKB_KINASES_2"/>
    <property type="match status" value="1"/>
</dbReference>
<feature type="binding site" evidence="12">
    <location>
        <begin position="12"/>
        <end position="14"/>
    </location>
    <ligand>
        <name>substrate</name>
    </ligand>
</feature>
<keyword evidence="15" id="KW-1185">Reference proteome</keyword>
<dbReference type="OrthoDB" id="9775849at2"/>
<dbReference type="Pfam" id="PF00294">
    <property type="entry name" value="PfkB"/>
    <property type="match status" value="1"/>
</dbReference>
<feature type="binding site" evidence="12">
    <location>
        <position position="250"/>
    </location>
    <ligand>
        <name>K(+)</name>
        <dbReference type="ChEBI" id="CHEBI:29103"/>
    </ligand>
</feature>
<keyword evidence="10 12" id="KW-0630">Potassium</keyword>
<comment type="activity regulation">
    <text evidence="12">Activated by a monovalent cation that binds near, but not in, the active site. The most likely occupant of the site in vivo is potassium. Ion binding induces a conformational change that may alter substrate affinity.</text>
</comment>
<feature type="binding site" evidence="12">
    <location>
        <begin position="219"/>
        <end position="224"/>
    </location>
    <ligand>
        <name>ATP</name>
        <dbReference type="ChEBI" id="CHEBI:30616"/>
    </ligand>
</feature>
<dbReference type="AlphaFoldDB" id="A0A1H1DUI1"/>
<evidence type="ECO:0000256" key="12">
    <source>
        <dbReference type="HAMAP-Rule" id="MF_01987"/>
    </source>
</evidence>
<evidence type="ECO:0000256" key="6">
    <source>
        <dbReference type="ARBA" id="ARBA00022741"/>
    </source>
</evidence>
<dbReference type="Gene3D" id="3.40.1190.20">
    <property type="match status" value="1"/>
</dbReference>
<evidence type="ECO:0000259" key="13">
    <source>
        <dbReference type="Pfam" id="PF00294"/>
    </source>
</evidence>
<proteinExistence type="inferred from homology"/>
<sequence length="318" mass="31668">MSGLTVVVGSINADLLIRLDRHPNPGETLLGDSMAVLPGGKGANQAVAAAQLGAATALVGAVGNDAYADIALSGLRAAGVNLTGLVHPDGSTGVALVEVDRHGENTIVVIPGANGTMGRAAVESQRELIASAEIVLLQGEIPRDGIEAAAALATGRVMLNLAPVVELDPAVVRAADPLVVNEHEAELALSGLAVRPAGTAHEDLVRGLLDAGVRSVVMTVGAAGALVGETTDDGGASVTVVPAPKVRAVDTTGAGDAFTGALAAALSRGEDLVEAARFAARVGAFAVQAAGAQPSYPTLADELPAIRQGIEPEEAEQL</sequence>
<dbReference type="PANTHER" id="PTHR10584:SF166">
    <property type="entry name" value="RIBOKINASE"/>
    <property type="match status" value="1"/>
</dbReference>
<reference evidence="14 15" key="1">
    <citation type="submission" date="2016-10" db="EMBL/GenBank/DDBJ databases">
        <authorList>
            <person name="de Groot N.N."/>
        </authorList>
    </citation>
    <scope>NUCLEOTIDE SEQUENCE [LARGE SCALE GENOMIC DNA]</scope>
    <source>
        <strain evidence="14 15">DSM 20117</strain>
    </source>
</reference>
<dbReference type="HAMAP" id="MF_01987">
    <property type="entry name" value="Ribokinase"/>
    <property type="match status" value="1"/>
</dbReference>
<organism evidence="14 15">
    <name type="scientific">Crystallibacter crystallopoietes</name>
    <dbReference type="NCBI Taxonomy" id="37928"/>
    <lineage>
        <taxon>Bacteria</taxon>
        <taxon>Bacillati</taxon>
        <taxon>Actinomycetota</taxon>
        <taxon>Actinomycetes</taxon>
        <taxon>Micrococcales</taxon>
        <taxon>Micrococcaceae</taxon>
        <taxon>Crystallibacter</taxon>
    </lineage>
</organism>
<keyword evidence="4 12" id="KW-0808">Transferase</keyword>
<feature type="binding site" evidence="12">
    <location>
        <position position="295"/>
    </location>
    <ligand>
        <name>K(+)</name>
        <dbReference type="ChEBI" id="CHEBI:29103"/>
    </ligand>
</feature>
<evidence type="ECO:0000256" key="10">
    <source>
        <dbReference type="ARBA" id="ARBA00022958"/>
    </source>
</evidence>
<evidence type="ECO:0000256" key="7">
    <source>
        <dbReference type="ARBA" id="ARBA00022777"/>
    </source>
</evidence>
<comment type="catalytic activity">
    <reaction evidence="12">
        <text>D-ribose + ATP = D-ribose 5-phosphate + ADP + H(+)</text>
        <dbReference type="Rhea" id="RHEA:13697"/>
        <dbReference type="ChEBI" id="CHEBI:15378"/>
        <dbReference type="ChEBI" id="CHEBI:30616"/>
        <dbReference type="ChEBI" id="CHEBI:47013"/>
        <dbReference type="ChEBI" id="CHEBI:78346"/>
        <dbReference type="ChEBI" id="CHEBI:456216"/>
        <dbReference type="EC" id="2.7.1.15"/>
    </reaction>
</comment>
<feature type="binding site" evidence="12">
    <location>
        <position position="140"/>
    </location>
    <ligand>
        <name>substrate</name>
    </ligand>
</feature>
<dbReference type="InterPro" id="IPR029056">
    <property type="entry name" value="Ribokinase-like"/>
</dbReference>
<feature type="binding site" evidence="12">
    <location>
        <position position="181"/>
    </location>
    <ligand>
        <name>ATP</name>
        <dbReference type="ChEBI" id="CHEBI:30616"/>
    </ligand>
</feature>
<name>A0A1H1DUI1_9MICC</name>
<feature type="binding site" evidence="12">
    <location>
        <begin position="255"/>
        <end position="256"/>
    </location>
    <ligand>
        <name>ATP</name>
        <dbReference type="ChEBI" id="CHEBI:30616"/>
    </ligand>
</feature>
<evidence type="ECO:0000256" key="3">
    <source>
        <dbReference type="ARBA" id="ARBA00016943"/>
    </source>
</evidence>
<feature type="binding site" evidence="12">
    <location>
        <position position="289"/>
    </location>
    <ligand>
        <name>K(+)</name>
        <dbReference type="ChEBI" id="CHEBI:29103"/>
    </ligand>
</feature>
<comment type="similarity">
    <text evidence="12">Belongs to the carbohydrate kinase PfkB family. Ribokinase subfamily.</text>
</comment>
<feature type="binding site" evidence="12">
    <location>
        <position position="286"/>
    </location>
    <ligand>
        <name>K(+)</name>
        <dbReference type="ChEBI" id="CHEBI:29103"/>
    </ligand>
</feature>
<dbReference type="GO" id="GO:0004747">
    <property type="term" value="F:ribokinase activity"/>
    <property type="evidence" value="ECO:0007669"/>
    <property type="project" value="UniProtKB-UniRule"/>
</dbReference>
<comment type="function">
    <text evidence="12">Catalyzes the phosphorylation of ribose at O-5 in a reaction requiring ATP and magnesium. The resulting D-ribose-5-phosphate can then be used either for sythesis of nucleotides, histidine, and tryptophan, or as a component of the pentose phosphate pathway.</text>
</comment>
<comment type="cofactor">
    <cofactor evidence="12">
        <name>Mg(2+)</name>
        <dbReference type="ChEBI" id="CHEBI:18420"/>
    </cofactor>
    <text evidence="12">Requires a divalent cation, most likely magnesium in vivo, as an electrophilic catalyst to aid phosphoryl group transfer. It is the chelate of the metal and the nucleotide that is the actual substrate.</text>
</comment>
<evidence type="ECO:0000256" key="11">
    <source>
        <dbReference type="ARBA" id="ARBA00023277"/>
    </source>
</evidence>
<dbReference type="RefSeq" id="WP_083339729.1">
    <property type="nucleotide sequence ID" value="NZ_CP018863.1"/>
</dbReference>
<dbReference type="PANTHER" id="PTHR10584">
    <property type="entry name" value="SUGAR KINASE"/>
    <property type="match status" value="1"/>
</dbReference>
<comment type="subunit">
    <text evidence="12">Homodimer.</text>
</comment>
<feature type="binding site" evidence="12">
    <location>
        <position position="256"/>
    </location>
    <ligand>
        <name>substrate</name>
    </ligand>
</feature>
<dbReference type="InterPro" id="IPR002139">
    <property type="entry name" value="Ribo/fructo_kinase"/>
</dbReference>
<feature type="binding site" evidence="12">
    <location>
        <begin position="40"/>
        <end position="44"/>
    </location>
    <ligand>
        <name>substrate</name>
    </ligand>
</feature>
<gene>
    <name evidence="12" type="primary">rbsK</name>
    <name evidence="14" type="ORF">SAMN04489742_2610</name>
</gene>
<dbReference type="GO" id="GO:0005524">
    <property type="term" value="F:ATP binding"/>
    <property type="evidence" value="ECO:0007669"/>
    <property type="project" value="UniProtKB-UniRule"/>
</dbReference>
<evidence type="ECO:0000256" key="9">
    <source>
        <dbReference type="ARBA" id="ARBA00022842"/>
    </source>
</evidence>
<keyword evidence="8 12" id="KW-0067">ATP-binding</keyword>
<dbReference type="CDD" id="cd01174">
    <property type="entry name" value="ribokinase"/>
    <property type="match status" value="1"/>
</dbReference>
<comment type="similarity">
    <text evidence="1">Belongs to the carbohydrate kinase pfkB family.</text>
</comment>
<evidence type="ECO:0000256" key="4">
    <source>
        <dbReference type="ARBA" id="ARBA00022679"/>
    </source>
</evidence>
<keyword evidence="7 12" id="KW-0418">Kinase</keyword>
<protein>
    <recommendedName>
        <fullName evidence="3 12">Ribokinase</fullName>
        <shortName evidence="12">RK</shortName>
        <ecNumber evidence="2 12">2.7.1.15</ecNumber>
    </recommendedName>
</protein>
<evidence type="ECO:0000256" key="8">
    <source>
        <dbReference type="ARBA" id="ARBA00022840"/>
    </source>
</evidence>
<evidence type="ECO:0000256" key="2">
    <source>
        <dbReference type="ARBA" id="ARBA00012035"/>
    </source>
</evidence>
<feature type="binding site" evidence="12">
    <location>
        <position position="291"/>
    </location>
    <ligand>
        <name>K(+)</name>
        <dbReference type="ChEBI" id="CHEBI:29103"/>
    </ligand>
</feature>
<feature type="binding site" evidence="12">
    <location>
        <position position="252"/>
    </location>
    <ligand>
        <name>K(+)</name>
        <dbReference type="ChEBI" id="CHEBI:29103"/>
    </ligand>
</feature>
<dbReference type="STRING" id="37928.SAMN04489742_2610"/>
<dbReference type="PRINTS" id="PR00990">
    <property type="entry name" value="RIBOKINASE"/>
</dbReference>